<dbReference type="InterPro" id="IPR045090">
    <property type="entry name" value="Pept_M3A_M3B"/>
</dbReference>
<keyword evidence="6 7" id="KW-0482">Metalloprotease</keyword>
<dbReference type="PANTHER" id="PTHR43660:SF1">
    <property type="entry name" value="DIPEPTIDYL CARBOXYPEPTIDASE"/>
    <property type="match status" value="1"/>
</dbReference>
<dbReference type="CDD" id="cd06456">
    <property type="entry name" value="M3A_DCP"/>
    <property type="match status" value="1"/>
</dbReference>
<dbReference type="Pfam" id="PF01432">
    <property type="entry name" value="Peptidase_M3"/>
    <property type="match status" value="1"/>
</dbReference>
<dbReference type="RefSeq" id="WP_132827837.1">
    <property type="nucleotide sequence ID" value="NZ_SMFP01000003.1"/>
</dbReference>
<dbReference type="InterPro" id="IPR024077">
    <property type="entry name" value="Neurolysin/TOP_dom2"/>
</dbReference>
<evidence type="ECO:0000313" key="10">
    <source>
        <dbReference type="Proteomes" id="UP000294662"/>
    </source>
</evidence>
<dbReference type="Gene3D" id="1.10.1370.40">
    <property type="match status" value="1"/>
</dbReference>
<dbReference type="InterPro" id="IPR001567">
    <property type="entry name" value="Pept_M3A_M3B_dom"/>
</dbReference>
<dbReference type="InterPro" id="IPR034005">
    <property type="entry name" value="M3A_DCP"/>
</dbReference>
<comment type="similarity">
    <text evidence="1 7">Belongs to the peptidase M3 family.</text>
</comment>
<organism evidence="9 10">
    <name type="scientific">Antarcticimicrobium sediminis</name>
    <dbReference type="NCBI Taxonomy" id="2546227"/>
    <lineage>
        <taxon>Bacteria</taxon>
        <taxon>Pseudomonadati</taxon>
        <taxon>Pseudomonadota</taxon>
        <taxon>Alphaproteobacteria</taxon>
        <taxon>Rhodobacterales</taxon>
        <taxon>Paracoccaceae</taxon>
        <taxon>Antarcticimicrobium</taxon>
    </lineage>
</organism>
<dbReference type="PANTHER" id="PTHR43660">
    <property type="entry name" value="DIPEPTIDYL CARBOXYPEPTIDASE"/>
    <property type="match status" value="1"/>
</dbReference>
<protein>
    <submittedName>
        <fullName evidence="9">M3 family peptidase</fullName>
    </submittedName>
</protein>
<sequence length="670" mass="73731">MNTPILSDWNTPFQIAPFDAISDDDFAPALELALAAHRDEIAAITQTPEPASFANTIEALEAAGEALDKVLSVFFTVAGADSNPERQALQRAFSPKLAAHYSEISANTALFARVADLWARRDTLDLTPEQARVLMLTHRGFVRSGAALTGEAAERIKQIKARLATLGTQFTQNLLADESDWRMQLSEDDLEGLPDFVIRVARMAGEENGMDGPVITLSRSLIVPFLQFSPRRDLRETAWRAWAARGANGGETDNREIAAEILHLREERAKLLGYESFAAYKLETEMAKTPEAVKDLLMQVWEPAKAQAEADAKVLSARMREDGLNGDLEPWDWRYYAEKRRRAEHDLDEAALKPYLQLDRMIEAAFSCAHRLFGLEFAPLDVALYHPDCRAWEVTRGGKHVGVFIGDYFARGSKRSGAWCSAMRGQAKFPEPQAPVVINVCNFAKGDPALLSYDDARTLFHEFGHALHQLLSDVTYESISGTSVARDFVELPSQLFEHWLEVPEVLSEFATHVETGAPMPDAMRDKVLNAANFDMGFQTVEYVASALVDLAFHDGAAPADPMAKQAEVLAGIGMPHAIGMRHATPQFAHVFSGDGYSSGYYSYMWSEVMDADAFAAFEEAGGAFDPERARALEAHILSAGGSEEPEALYTAFRGRLPGVEALLKGRGLAA</sequence>
<dbReference type="GO" id="GO:0005829">
    <property type="term" value="C:cytosol"/>
    <property type="evidence" value="ECO:0007669"/>
    <property type="project" value="TreeGrafter"/>
</dbReference>
<evidence type="ECO:0000256" key="1">
    <source>
        <dbReference type="ARBA" id="ARBA00006040"/>
    </source>
</evidence>
<comment type="caution">
    <text evidence="9">The sequence shown here is derived from an EMBL/GenBank/DDBJ whole genome shotgun (WGS) entry which is preliminary data.</text>
</comment>
<dbReference type="OrthoDB" id="9773538at2"/>
<gene>
    <name evidence="9" type="ORF">E1B25_05900</name>
</gene>
<dbReference type="SUPFAM" id="SSF55486">
    <property type="entry name" value="Metalloproteases ('zincins'), catalytic domain"/>
    <property type="match status" value="1"/>
</dbReference>
<evidence type="ECO:0000256" key="5">
    <source>
        <dbReference type="ARBA" id="ARBA00022833"/>
    </source>
</evidence>
<keyword evidence="2 7" id="KW-0645">Protease</keyword>
<evidence type="ECO:0000313" key="9">
    <source>
        <dbReference type="EMBL" id="TDE39583.1"/>
    </source>
</evidence>
<keyword evidence="5 7" id="KW-0862">Zinc</keyword>
<evidence type="ECO:0000256" key="4">
    <source>
        <dbReference type="ARBA" id="ARBA00022801"/>
    </source>
</evidence>
<proteinExistence type="inferred from homology"/>
<dbReference type="EMBL" id="SMFP01000003">
    <property type="protein sequence ID" value="TDE39583.1"/>
    <property type="molecule type" value="Genomic_DNA"/>
</dbReference>
<feature type="domain" description="Peptidase M3A/M3B catalytic" evidence="8">
    <location>
        <begin position="226"/>
        <end position="667"/>
    </location>
</feature>
<dbReference type="GO" id="GO:0004180">
    <property type="term" value="F:carboxypeptidase activity"/>
    <property type="evidence" value="ECO:0007669"/>
    <property type="project" value="TreeGrafter"/>
</dbReference>
<reference evidence="9 10" key="1">
    <citation type="submission" date="2019-03" db="EMBL/GenBank/DDBJ databases">
        <authorList>
            <person name="Zhang S."/>
        </authorList>
    </citation>
    <scope>NUCLEOTIDE SEQUENCE [LARGE SCALE GENOMIC DNA]</scope>
    <source>
        <strain evidence="9 10">S4J41</strain>
    </source>
</reference>
<keyword evidence="4 7" id="KW-0378">Hydrolase</keyword>
<evidence type="ECO:0000259" key="8">
    <source>
        <dbReference type="Pfam" id="PF01432"/>
    </source>
</evidence>
<dbReference type="AlphaFoldDB" id="A0A4R5EXA8"/>
<dbReference type="GO" id="GO:0046872">
    <property type="term" value="F:metal ion binding"/>
    <property type="evidence" value="ECO:0007669"/>
    <property type="project" value="UniProtKB-UniRule"/>
</dbReference>
<accession>A0A4R5EXA8</accession>
<keyword evidence="10" id="KW-1185">Reference proteome</keyword>
<evidence type="ECO:0000256" key="2">
    <source>
        <dbReference type="ARBA" id="ARBA00022670"/>
    </source>
</evidence>
<keyword evidence="3 7" id="KW-0479">Metal-binding</keyword>
<dbReference type="InterPro" id="IPR024079">
    <property type="entry name" value="MetalloPept_cat_dom_sf"/>
</dbReference>
<comment type="cofactor">
    <cofactor evidence="7">
        <name>Zn(2+)</name>
        <dbReference type="ChEBI" id="CHEBI:29105"/>
    </cofactor>
    <text evidence="7">Binds 1 zinc ion.</text>
</comment>
<dbReference type="Proteomes" id="UP000294662">
    <property type="component" value="Unassembled WGS sequence"/>
</dbReference>
<name>A0A4R5EXA8_9RHOB</name>
<dbReference type="Gene3D" id="3.40.390.10">
    <property type="entry name" value="Collagenase (Catalytic Domain)"/>
    <property type="match status" value="1"/>
</dbReference>
<dbReference type="GO" id="GO:0006508">
    <property type="term" value="P:proteolysis"/>
    <property type="evidence" value="ECO:0007669"/>
    <property type="project" value="UniProtKB-KW"/>
</dbReference>
<dbReference type="Gene3D" id="1.10.1370.10">
    <property type="entry name" value="Neurolysin, domain 3"/>
    <property type="match status" value="1"/>
</dbReference>
<dbReference type="GO" id="GO:0004222">
    <property type="term" value="F:metalloendopeptidase activity"/>
    <property type="evidence" value="ECO:0007669"/>
    <property type="project" value="InterPro"/>
</dbReference>
<evidence type="ECO:0000256" key="7">
    <source>
        <dbReference type="RuleBase" id="RU003435"/>
    </source>
</evidence>
<evidence type="ECO:0000256" key="3">
    <source>
        <dbReference type="ARBA" id="ARBA00022723"/>
    </source>
</evidence>
<evidence type="ECO:0000256" key="6">
    <source>
        <dbReference type="ARBA" id="ARBA00023049"/>
    </source>
</evidence>